<evidence type="ECO:0000256" key="1">
    <source>
        <dbReference type="ARBA" id="ARBA00004123"/>
    </source>
</evidence>
<reference evidence="5 6" key="1">
    <citation type="submission" date="2024-11" db="EMBL/GenBank/DDBJ databases">
        <title>Adaptive evolution of stress response genes in parasites aligns with host niche diversity.</title>
        <authorList>
            <person name="Hahn C."/>
            <person name="Resl P."/>
        </authorList>
    </citation>
    <scope>NUCLEOTIDE SEQUENCE [LARGE SCALE GENOMIC DNA]</scope>
    <source>
        <strain evidence="5">EGGRZ-B1_66</strain>
        <tissue evidence="5">Body</tissue>
    </source>
</reference>
<dbReference type="InterPro" id="IPR037895">
    <property type="entry name" value="NUDCD1"/>
</dbReference>
<comment type="caution">
    <text evidence="5">The sequence shown here is derived from an EMBL/GenBank/DDBJ whole genome shotgun (WGS) entry which is preliminary data.</text>
</comment>
<dbReference type="GO" id="GO:0005737">
    <property type="term" value="C:cytoplasm"/>
    <property type="evidence" value="ECO:0007669"/>
    <property type="project" value="UniProtKB-SubCell"/>
</dbReference>
<organism evidence="5 6">
    <name type="scientific">Cichlidogyrus casuarinus</name>
    <dbReference type="NCBI Taxonomy" id="1844966"/>
    <lineage>
        <taxon>Eukaryota</taxon>
        <taxon>Metazoa</taxon>
        <taxon>Spiralia</taxon>
        <taxon>Lophotrochozoa</taxon>
        <taxon>Platyhelminthes</taxon>
        <taxon>Monogenea</taxon>
        <taxon>Monopisthocotylea</taxon>
        <taxon>Dactylogyridea</taxon>
        <taxon>Ancyrocephalidae</taxon>
        <taxon>Cichlidogyrus</taxon>
    </lineage>
</organism>
<evidence type="ECO:0000313" key="6">
    <source>
        <dbReference type="Proteomes" id="UP001626550"/>
    </source>
</evidence>
<evidence type="ECO:0000256" key="3">
    <source>
        <dbReference type="ARBA" id="ARBA00022490"/>
    </source>
</evidence>
<keyword evidence="4" id="KW-0539">Nucleus</keyword>
<protein>
    <submittedName>
        <fullName evidence="5">NudC domain-containing protein 1</fullName>
    </submittedName>
</protein>
<evidence type="ECO:0000256" key="4">
    <source>
        <dbReference type="ARBA" id="ARBA00023242"/>
    </source>
</evidence>
<accession>A0ABD2QG70</accession>
<keyword evidence="6" id="KW-1185">Reference proteome</keyword>
<dbReference type="AlphaFoldDB" id="A0ABD2QG70"/>
<gene>
    <name evidence="5" type="primary">NUDCD1</name>
    <name evidence="5" type="ORF">Ciccas_003987</name>
</gene>
<dbReference type="PANTHER" id="PTHR21664:SF1">
    <property type="entry name" value="NUDC DOMAIN-CONTAINING PROTEIN 1"/>
    <property type="match status" value="1"/>
</dbReference>
<evidence type="ECO:0000313" key="5">
    <source>
        <dbReference type="EMBL" id="KAL3317361.1"/>
    </source>
</evidence>
<dbReference type="EMBL" id="JBJKFK010000395">
    <property type="protein sequence ID" value="KAL3317361.1"/>
    <property type="molecule type" value="Genomic_DNA"/>
</dbReference>
<dbReference type="Proteomes" id="UP001626550">
    <property type="component" value="Unassembled WGS sequence"/>
</dbReference>
<evidence type="ECO:0000256" key="2">
    <source>
        <dbReference type="ARBA" id="ARBA00004496"/>
    </source>
</evidence>
<sequence>MEVHQLSIVDNSGTILVSENALLKLTDWPSSIKNKYMLPSIKFLTARLVLIHDGTNLYLVESGTREEFSFGNWTIMSSIRLESHVKKACYLDDAVINPETESINCAFVCVESNENSKANSTVCIEWLIFDKIQLNILETHKLASRSIPDHVSFESDAKSLNILSDHILGDESSPVEKNSAESAVNKVLWNQILPSHSSNDGVIHIVLQFEGSRFDETKLQNFDFRIFMDSCEHQKMIVSHKHGTGNKISVFNEDLYGRVEKKVSAEFDSNKKQLKFTITPCEPHSTWPHLFRLEFSQMHRTYELEMHPEEAFHKPNKEQTNEAVYEESEGTPFEGFNLQQYESIDLNEETGAEDLLMLRYKIEKSVVTLSQLMRLDGQRWLLNCSLGYNMGATKACCLRFDVDGIILAGNDKDWMRHVGTLQAFGFVLASKEQHRFVAAPSIHRLEELETKSTRVQFVAVADYSKRIYIYCQPTPENNDPDCKVRKRMKHTQNGDTVAEFSDIVHTAWQHVVTLDSDEEIIGFSAIDNPRSGCIVLTKTKSFFVELPNN</sequence>
<proteinExistence type="predicted"/>
<comment type="subcellular location">
    <subcellularLocation>
        <location evidence="2">Cytoplasm</location>
    </subcellularLocation>
    <subcellularLocation>
        <location evidence="1">Nucleus</location>
    </subcellularLocation>
</comment>
<name>A0ABD2QG70_9PLAT</name>
<keyword evidence="3" id="KW-0963">Cytoplasm</keyword>
<dbReference type="PANTHER" id="PTHR21664">
    <property type="entry name" value="CHRONIC MYELOGENOUS LEUKEMIA TUMOR ANTIGEN 66"/>
    <property type="match status" value="1"/>
</dbReference>
<dbReference type="GO" id="GO:0005634">
    <property type="term" value="C:nucleus"/>
    <property type="evidence" value="ECO:0007669"/>
    <property type="project" value="UniProtKB-SubCell"/>
</dbReference>